<evidence type="ECO:0000256" key="2">
    <source>
        <dbReference type="ARBA" id="ARBA00005179"/>
    </source>
</evidence>
<evidence type="ECO:0000259" key="8">
    <source>
        <dbReference type="Pfam" id="PF01494"/>
    </source>
</evidence>
<dbReference type="Pfam" id="PF01494">
    <property type="entry name" value="FAD_binding_3"/>
    <property type="match status" value="1"/>
</dbReference>
<evidence type="ECO:0000313" key="9">
    <source>
        <dbReference type="EMBL" id="EMR67355.1"/>
    </source>
</evidence>
<evidence type="ECO:0000256" key="6">
    <source>
        <dbReference type="ARBA" id="ARBA00023033"/>
    </source>
</evidence>
<evidence type="ECO:0000256" key="5">
    <source>
        <dbReference type="ARBA" id="ARBA00023002"/>
    </source>
</evidence>
<dbReference type="OrthoDB" id="47494at2759"/>
<dbReference type="PRINTS" id="PR00420">
    <property type="entry name" value="RNGMNOXGNASE"/>
</dbReference>
<keyword evidence="4" id="KW-0274">FAD</keyword>
<dbReference type="HOGENOM" id="CLU_009665_3_2_1"/>
<dbReference type="Gene3D" id="3.50.50.60">
    <property type="entry name" value="FAD/NAD(P)-binding domain"/>
    <property type="match status" value="1"/>
</dbReference>
<dbReference type="GO" id="GO:0004497">
    <property type="term" value="F:monooxygenase activity"/>
    <property type="evidence" value="ECO:0007669"/>
    <property type="project" value="UniProtKB-KW"/>
</dbReference>
<dbReference type="OMA" id="LGHSAYI"/>
<feature type="domain" description="FAD-binding" evidence="8">
    <location>
        <begin position="97"/>
        <end position="340"/>
    </location>
</feature>
<keyword evidence="7" id="KW-0732">Signal</keyword>
<protein>
    <submittedName>
        <fullName evidence="9">Putative fad binding domain protein</fullName>
    </submittedName>
</protein>
<comment type="cofactor">
    <cofactor evidence="1">
        <name>FAD</name>
        <dbReference type="ChEBI" id="CHEBI:57692"/>
    </cofactor>
</comment>
<evidence type="ECO:0000256" key="7">
    <source>
        <dbReference type="SAM" id="SignalP"/>
    </source>
</evidence>
<gene>
    <name evidence="9" type="ORF">UCREL1_5645</name>
</gene>
<dbReference type="InterPro" id="IPR036188">
    <property type="entry name" value="FAD/NAD-bd_sf"/>
</dbReference>
<feature type="chain" id="PRO_5004085759" evidence="7">
    <location>
        <begin position="23"/>
        <end position="377"/>
    </location>
</feature>
<dbReference type="KEGG" id="ela:UCREL1_5645"/>
<dbReference type="eggNOG" id="KOG2614">
    <property type="taxonomic scope" value="Eukaryota"/>
</dbReference>
<organism evidence="9 10">
    <name type="scientific">Eutypa lata (strain UCR-EL1)</name>
    <name type="common">Grapevine dieback disease fungus</name>
    <name type="synonym">Eutypa armeniacae</name>
    <dbReference type="NCBI Taxonomy" id="1287681"/>
    <lineage>
        <taxon>Eukaryota</taxon>
        <taxon>Fungi</taxon>
        <taxon>Dikarya</taxon>
        <taxon>Ascomycota</taxon>
        <taxon>Pezizomycotina</taxon>
        <taxon>Sordariomycetes</taxon>
        <taxon>Xylariomycetidae</taxon>
        <taxon>Xylariales</taxon>
        <taxon>Diatrypaceae</taxon>
        <taxon>Eutypa</taxon>
    </lineage>
</organism>
<evidence type="ECO:0000256" key="4">
    <source>
        <dbReference type="ARBA" id="ARBA00022827"/>
    </source>
</evidence>
<name>M7TKU4_EUTLA</name>
<accession>M7TKU4</accession>
<keyword evidence="3" id="KW-0285">Flavoprotein</keyword>
<dbReference type="SUPFAM" id="SSF51905">
    <property type="entry name" value="FAD/NAD(P)-binding domain"/>
    <property type="match status" value="1"/>
</dbReference>
<dbReference type="PANTHER" id="PTHR47178:SF6">
    <property type="entry name" value="FAD-BINDING DOMAIN-CONTAINING PROTEIN"/>
    <property type="match status" value="1"/>
</dbReference>
<dbReference type="EMBL" id="KB706455">
    <property type="protein sequence ID" value="EMR67355.1"/>
    <property type="molecule type" value="Genomic_DNA"/>
</dbReference>
<evidence type="ECO:0000256" key="3">
    <source>
        <dbReference type="ARBA" id="ARBA00022630"/>
    </source>
</evidence>
<dbReference type="InterPro" id="IPR002938">
    <property type="entry name" value="FAD-bd"/>
</dbReference>
<dbReference type="Pfam" id="PF13450">
    <property type="entry name" value="NAD_binding_8"/>
    <property type="match status" value="1"/>
</dbReference>
<sequence length="377" mass="41630">MTSKTSPHVLILGAGIGGLTLAQSLRKKGISYEIFERDRGDHVRPEGWAIGIHTMVDDLRASFPDDLSPVEGLSHLRALNLPAELAFYVPPEYPKYNKRVARIEENEDSVTAHFSDGTSATGDILVGAEGPHSPTRRHIFPEHDPLQTESLLIISCDVVLDKHEMEHELSLGHSGYVVQFDDADGMHSTIFVGLNEIAPDGKSGKYFFHMMQRYPGADKDDFWTFKATGQELLDEARRKMKDLPSRFKLIVDKSSAEGVRVPPIRMYCLLLDSLPVSRITLLGDAAHAMTTHRGEGGAQAMQDSLNLARAIAAIDLNDEQGWKKTIGDYQREMLARGSNAARLSHGAFDVETLRGERGAPYIWGHPAGPLPEETVTL</sequence>
<keyword evidence="5" id="KW-0560">Oxidoreductase</keyword>
<dbReference type="STRING" id="1287681.M7TKU4"/>
<dbReference type="GO" id="GO:0071949">
    <property type="term" value="F:FAD binding"/>
    <property type="evidence" value="ECO:0007669"/>
    <property type="project" value="InterPro"/>
</dbReference>
<proteinExistence type="predicted"/>
<feature type="signal peptide" evidence="7">
    <location>
        <begin position="1"/>
        <end position="22"/>
    </location>
</feature>
<evidence type="ECO:0000256" key="1">
    <source>
        <dbReference type="ARBA" id="ARBA00001974"/>
    </source>
</evidence>
<dbReference type="AlphaFoldDB" id="M7TKU4"/>
<evidence type="ECO:0000313" key="10">
    <source>
        <dbReference type="Proteomes" id="UP000012174"/>
    </source>
</evidence>
<dbReference type="PANTHER" id="PTHR47178">
    <property type="entry name" value="MONOOXYGENASE, FAD-BINDING"/>
    <property type="match status" value="1"/>
</dbReference>
<reference evidence="10" key="1">
    <citation type="journal article" date="2013" name="Genome Announc.">
        <title>Draft genome sequence of the grapevine dieback fungus Eutypa lata UCR-EL1.</title>
        <authorList>
            <person name="Blanco-Ulate B."/>
            <person name="Rolshausen P.E."/>
            <person name="Cantu D."/>
        </authorList>
    </citation>
    <scope>NUCLEOTIDE SEQUENCE [LARGE SCALE GENOMIC DNA]</scope>
    <source>
        <strain evidence="10">UCR-EL1</strain>
    </source>
</reference>
<keyword evidence="6" id="KW-0503">Monooxygenase</keyword>
<comment type="pathway">
    <text evidence="2">Secondary metabolite biosynthesis.</text>
</comment>
<keyword evidence="10" id="KW-1185">Reference proteome</keyword>
<dbReference type="Proteomes" id="UP000012174">
    <property type="component" value="Unassembled WGS sequence"/>
</dbReference>